<evidence type="ECO:0000313" key="2">
    <source>
        <dbReference type="Proteomes" id="UP001208689"/>
    </source>
</evidence>
<accession>A0ABY6I0A2</accession>
<organism evidence="1 2">
    <name type="scientific">Candidatus Lokiarchaeum ossiferum</name>
    <dbReference type="NCBI Taxonomy" id="2951803"/>
    <lineage>
        <taxon>Archaea</taxon>
        <taxon>Promethearchaeati</taxon>
        <taxon>Promethearchaeota</taxon>
        <taxon>Promethearchaeia</taxon>
        <taxon>Promethearchaeales</taxon>
        <taxon>Promethearchaeaceae</taxon>
        <taxon>Candidatus Lokiarchaeum</taxon>
    </lineage>
</organism>
<proteinExistence type="predicted"/>
<dbReference type="EMBL" id="CP104013">
    <property type="protein sequence ID" value="UYP48134.1"/>
    <property type="molecule type" value="Genomic_DNA"/>
</dbReference>
<keyword evidence="2" id="KW-1185">Reference proteome</keyword>
<name>A0ABY6I0A2_9ARCH</name>
<dbReference type="Proteomes" id="UP001208689">
    <property type="component" value="Chromosome"/>
</dbReference>
<evidence type="ECO:0000313" key="1">
    <source>
        <dbReference type="EMBL" id="UYP48134.1"/>
    </source>
</evidence>
<sequence length="187" mass="22294">MTLNYPETHFNEDDANFEYSLEDFSSWINSKIDEIKNAKSSEYRNNRQILEQTSNSSTMEAKYKNEVLHIDFRHILNYFKSKHSESILSLLFDIFVDTWLELAIKNQSLPELKFEDVFLQFRNSGLKHISIKSLDRISGELQWNRLQKDKISVSFSKEYFDSLSKNVKKEYLEQAWILYKLLKIKNS</sequence>
<gene>
    <name evidence="1" type="ORF">NEF87_004419</name>
</gene>
<reference evidence="1" key="1">
    <citation type="submission" date="2022-09" db="EMBL/GenBank/DDBJ databases">
        <title>Actin cytoskeleton and complex cell architecture in an #Asgard archaeon.</title>
        <authorList>
            <person name="Ponce Toledo R.I."/>
            <person name="Schleper C."/>
            <person name="Rodrigues Oliveira T."/>
            <person name="Wollweber F."/>
            <person name="Xu J."/>
            <person name="Rittmann S."/>
            <person name="Klingl A."/>
            <person name="Pilhofer M."/>
        </authorList>
    </citation>
    <scope>NUCLEOTIDE SEQUENCE</scope>
    <source>
        <strain evidence="1">B-35</strain>
    </source>
</reference>
<protein>
    <submittedName>
        <fullName evidence="1">Uncharacterized protein</fullName>
    </submittedName>
</protein>